<evidence type="ECO:0000256" key="7">
    <source>
        <dbReference type="ARBA" id="ARBA00023316"/>
    </source>
</evidence>
<dbReference type="InterPro" id="IPR005150">
    <property type="entry name" value="Cellulose_synth"/>
</dbReference>
<gene>
    <name evidence="8" type="ORF">ORAREDHAP_LOCUS32565</name>
</gene>
<accession>A0A6J5XFE9</accession>
<evidence type="ECO:0000313" key="8">
    <source>
        <dbReference type="EMBL" id="CAB4310615.1"/>
    </source>
</evidence>
<name>A0A6J5XFE9_PRUAR</name>
<dbReference type="OrthoDB" id="1728353at2759"/>
<keyword evidence="2" id="KW-0328">Glycosyltransferase</keyword>
<proteinExistence type="predicted"/>
<evidence type="ECO:0000256" key="2">
    <source>
        <dbReference type="ARBA" id="ARBA00022676"/>
    </source>
</evidence>
<dbReference type="Pfam" id="PF03552">
    <property type="entry name" value="Cellulose_synt"/>
    <property type="match status" value="2"/>
</dbReference>
<dbReference type="AlphaFoldDB" id="A0A6J5XFE9"/>
<protein>
    <submittedName>
        <fullName evidence="8">Uncharacterized protein</fullName>
    </submittedName>
</protein>
<keyword evidence="4" id="KW-0812">Transmembrane</keyword>
<dbReference type="GO" id="GO:0016760">
    <property type="term" value="F:cellulose synthase (UDP-forming) activity"/>
    <property type="evidence" value="ECO:0007669"/>
    <property type="project" value="InterPro"/>
</dbReference>
<sequence length="270" mass="30624">MNGLLGPNYLGTWCFFSRRVFFGGPAHLLLLEMPQLGPKNVLDKPIQSQEVLELAHHVAGCNYEKNTTWGLEDFFTGYQMHCEVWKSILCHPDRAAFYGDAPMNLVDVLNQNKRWSTGDLEVSYPRFLLYVYICIGAYGQDLLDFVLAGGTFHRWWNDQRMWMIRGLSSFLFGTIEFSLKSLGIASHGFNVTSKVLNEDQSKRYEQGSIEFGVSSPLFVPLAMAAIVNLVAFASGNVELIRGSNSLEELFMQMFIASFGILNCKPHYYKK</sequence>
<dbReference type="GO" id="GO:0016020">
    <property type="term" value="C:membrane"/>
    <property type="evidence" value="ECO:0007669"/>
    <property type="project" value="InterPro"/>
</dbReference>
<dbReference type="GO" id="GO:0071555">
    <property type="term" value="P:cell wall organization"/>
    <property type="evidence" value="ECO:0007669"/>
    <property type="project" value="UniProtKB-KW"/>
</dbReference>
<dbReference type="EMBL" id="CAEKKB010000005">
    <property type="protein sequence ID" value="CAB4310615.1"/>
    <property type="molecule type" value="Genomic_DNA"/>
</dbReference>
<keyword evidence="5" id="KW-1133">Transmembrane helix</keyword>
<evidence type="ECO:0000256" key="6">
    <source>
        <dbReference type="ARBA" id="ARBA00023136"/>
    </source>
</evidence>
<evidence type="ECO:0000256" key="1">
    <source>
        <dbReference type="ARBA" id="ARBA00004308"/>
    </source>
</evidence>
<keyword evidence="9" id="KW-1185">Reference proteome</keyword>
<evidence type="ECO:0000256" key="4">
    <source>
        <dbReference type="ARBA" id="ARBA00022692"/>
    </source>
</evidence>
<keyword evidence="7" id="KW-0961">Cell wall biogenesis/degradation</keyword>
<dbReference type="GO" id="GO:0030244">
    <property type="term" value="P:cellulose biosynthetic process"/>
    <property type="evidence" value="ECO:0007669"/>
    <property type="project" value="InterPro"/>
</dbReference>
<dbReference type="PANTHER" id="PTHR13301">
    <property type="entry name" value="X-BOX TRANSCRIPTION FACTOR-RELATED"/>
    <property type="match status" value="1"/>
</dbReference>
<comment type="subcellular location">
    <subcellularLocation>
        <location evidence="1">Endomembrane system</location>
    </subcellularLocation>
</comment>
<evidence type="ECO:0000256" key="5">
    <source>
        <dbReference type="ARBA" id="ARBA00022989"/>
    </source>
</evidence>
<keyword evidence="6" id="KW-0472">Membrane</keyword>
<evidence type="ECO:0000313" key="9">
    <source>
        <dbReference type="Proteomes" id="UP000507245"/>
    </source>
</evidence>
<organism evidence="8 9">
    <name type="scientific">Prunus armeniaca</name>
    <name type="common">Apricot</name>
    <name type="synonym">Armeniaca vulgaris</name>
    <dbReference type="NCBI Taxonomy" id="36596"/>
    <lineage>
        <taxon>Eukaryota</taxon>
        <taxon>Viridiplantae</taxon>
        <taxon>Streptophyta</taxon>
        <taxon>Embryophyta</taxon>
        <taxon>Tracheophyta</taxon>
        <taxon>Spermatophyta</taxon>
        <taxon>Magnoliopsida</taxon>
        <taxon>eudicotyledons</taxon>
        <taxon>Gunneridae</taxon>
        <taxon>Pentapetalae</taxon>
        <taxon>rosids</taxon>
        <taxon>fabids</taxon>
        <taxon>Rosales</taxon>
        <taxon>Rosaceae</taxon>
        <taxon>Amygdaloideae</taxon>
        <taxon>Amygdaleae</taxon>
        <taxon>Prunus</taxon>
    </lineage>
</organism>
<evidence type="ECO:0000256" key="3">
    <source>
        <dbReference type="ARBA" id="ARBA00022679"/>
    </source>
</evidence>
<dbReference type="GO" id="GO:0012505">
    <property type="term" value="C:endomembrane system"/>
    <property type="evidence" value="ECO:0007669"/>
    <property type="project" value="UniProtKB-SubCell"/>
</dbReference>
<dbReference type="Proteomes" id="UP000507245">
    <property type="component" value="Unassembled WGS sequence"/>
</dbReference>
<keyword evidence="3" id="KW-0808">Transferase</keyword>
<reference evidence="9" key="1">
    <citation type="journal article" date="2020" name="Genome Biol.">
        <title>Gamete binning: chromosome-level and haplotype-resolved genome assembly enabled by high-throughput single-cell sequencing of gamete genomes.</title>
        <authorList>
            <person name="Campoy J.A."/>
            <person name="Sun H."/>
            <person name="Goel M."/>
            <person name="Jiao W.-B."/>
            <person name="Folz-Donahue K."/>
            <person name="Wang N."/>
            <person name="Rubio M."/>
            <person name="Liu C."/>
            <person name="Kukat C."/>
            <person name="Ruiz D."/>
            <person name="Huettel B."/>
            <person name="Schneeberger K."/>
        </authorList>
    </citation>
    <scope>NUCLEOTIDE SEQUENCE [LARGE SCALE GENOMIC DNA]</scope>
    <source>
        <strain evidence="9">cv. Rojo Pasion</strain>
    </source>
</reference>